<gene>
    <name evidence="2" type="ORF">P8A20_35820</name>
</gene>
<dbReference type="RefSeq" id="WP_147961342.1">
    <property type="nucleotide sequence ID" value="NZ_CP120983.1"/>
</dbReference>
<protein>
    <submittedName>
        <fullName evidence="2">DUF6355 family natural product biosynthesis protein</fullName>
    </submittedName>
</protein>
<feature type="chain" id="PRO_5045976840" evidence="1">
    <location>
        <begin position="24"/>
        <end position="131"/>
    </location>
</feature>
<dbReference type="EMBL" id="CP120983">
    <property type="protein sequence ID" value="WLQ68595.1"/>
    <property type="molecule type" value="Genomic_DNA"/>
</dbReference>
<organism evidence="2 3">
    <name type="scientific">Streptomyces glycanivorans</name>
    <dbReference type="NCBI Taxonomy" id="3033808"/>
    <lineage>
        <taxon>Bacteria</taxon>
        <taxon>Bacillati</taxon>
        <taxon>Actinomycetota</taxon>
        <taxon>Actinomycetes</taxon>
        <taxon>Kitasatosporales</taxon>
        <taxon>Streptomycetaceae</taxon>
        <taxon>Streptomyces</taxon>
    </lineage>
</organism>
<sequence>MKLFLNRPSRIVYAVASSVLVMAATLTSGGPASARSDQGPQLRQARAAAAAPCGFFRYSVRESQFAAYRHCGETTVRIHVDVRGGGSANDFHLCVGPGATQLPGAGPNYLNAYYIGGAGCRSGERSGHTAH</sequence>
<accession>A0ABY9JLH5</accession>
<feature type="signal peptide" evidence="1">
    <location>
        <begin position="1"/>
        <end position="23"/>
    </location>
</feature>
<proteinExistence type="predicted"/>
<dbReference type="Pfam" id="PF19882">
    <property type="entry name" value="DUF6355"/>
    <property type="match status" value="1"/>
</dbReference>
<name>A0ABY9JLH5_9ACTN</name>
<keyword evidence="3" id="KW-1185">Reference proteome</keyword>
<dbReference type="Proteomes" id="UP001224433">
    <property type="component" value="Chromosome"/>
</dbReference>
<evidence type="ECO:0000313" key="2">
    <source>
        <dbReference type="EMBL" id="WLQ68595.1"/>
    </source>
</evidence>
<dbReference type="InterPro" id="IPR045935">
    <property type="entry name" value="DUF6355"/>
</dbReference>
<keyword evidence="1" id="KW-0732">Signal</keyword>
<reference evidence="2 3" key="1">
    <citation type="submission" date="2023-03" db="EMBL/GenBank/DDBJ databases">
        <title>Isolation and description of six Streptomyces strains from soil environments, able to metabolize different microbial glucans.</title>
        <authorList>
            <person name="Widen T."/>
            <person name="Larsbrink J."/>
        </authorList>
    </citation>
    <scope>NUCLEOTIDE SEQUENCE [LARGE SCALE GENOMIC DNA]</scope>
    <source>
        <strain evidence="2 3">Alt3</strain>
    </source>
</reference>
<evidence type="ECO:0000313" key="3">
    <source>
        <dbReference type="Proteomes" id="UP001224433"/>
    </source>
</evidence>
<evidence type="ECO:0000256" key="1">
    <source>
        <dbReference type="SAM" id="SignalP"/>
    </source>
</evidence>